<organism evidence="3 4">
    <name type="scientific">Labilithrix luteola</name>
    <dbReference type="NCBI Taxonomy" id="1391654"/>
    <lineage>
        <taxon>Bacteria</taxon>
        <taxon>Pseudomonadati</taxon>
        <taxon>Myxococcota</taxon>
        <taxon>Polyangia</taxon>
        <taxon>Polyangiales</taxon>
        <taxon>Labilitrichaceae</taxon>
        <taxon>Labilithrix</taxon>
    </lineage>
</organism>
<evidence type="ECO:0000256" key="1">
    <source>
        <dbReference type="SAM" id="MobiDB-lite"/>
    </source>
</evidence>
<dbReference type="AlphaFoldDB" id="A0A0K1QF87"/>
<dbReference type="OrthoDB" id="9815709at2"/>
<feature type="region of interest" description="Disordered" evidence="1">
    <location>
        <begin position="110"/>
        <end position="143"/>
    </location>
</feature>
<dbReference type="EMBL" id="CP012333">
    <property type="protein sequence ID" value="AKV04100.1"/>
    <property type="molecule type" value="Genomic_DNA"/>
</dbReference>
<evidence type="ECO:0000259" key="2">
    <source>
        <dbReference type="PROSITE" id="PS00745"/>
    </source>
</evidence>
<dbReference type="GO" id="GO:0003747">
    <property type="term" value="F:translation release factor activity"/>
    <property type="evidence" value="ECO:0007669"/>
    <property type="project" value="InterPro"/>
</dbReference>
<dbReference type="Gene3D" id="3.30.160.20">
    <property type="match status" value="1"/>
</dbReference>
<sequence>MSTPLVINAKITLPGSDLEWSAVRASGPGGQNVNKVSSKIELSFDFESTVALPDAAKTRLRALAKNSLDAEGRVFITSQKTRDQVKNLADAREKLRELVAKALVVPKVRKPTKPTKGSKVRRVTAKKKVGAKKATRRAVRQDD</sequence>
<name>A0A0K1QF87_9BACT</name>
<dbReference type="GO" id="GO:0043022">
    <property type="term" value="F:ribosome binding"/>
    <property type="evidence" value="ECO:0007669"/>
    <property type="project" value="TreeGrafter"/>
</dbReference>
<dbReference type="RefSeq" id="WP_146654760.1">
    <property type="nucleotide sequence ID" value="NZ_CP012333.1"/>
</dbReference>
<dbReference type="KEGG" id="llu:AKJ09_10763"/>
<dbReference type="PROSITE" id="PS00745">
    <property type="entry name" value="RF_PROK_I"/>
    <property type="match status" value="1"/>
</dbReference>
<dbReference type="GO" id="GO:0004045">
    <property type="term" value="F:peptidyl-tRNA hydrolase activity"/>
    <property type="evidence" value="ECO:0007669"/>
    <property type="project" value="TreeGrafter"/>
</dbReference>
<dbReference type="PATRIC" id="fig|1391654.3.peg.10905"/>
<accession>A0A0K1QF87</accession>
<gene>
    <name evidence="3" type="ORF">AKJ09_10763</name>
</gene>
<dbReference type="STRING" id="1391654.AKJ09_10763"/>
<evidence type="ECO:0000313" key="3">
    <source>
        <dbReference type="EMBL" id="AKV04100.1"/>
    </source>
</evidence>
<keyword evidence="4" id="KW-1185">Reference proteome</keyword>
<feature type="domain" description="Prokaryotic-type class I peptide chain release factors" evidence="2">
    <location>
        <begin position="24"/>
        <end position="40"/>
    </location>
</feature>
<dbReference type="GO" id="GO:0072344">
    <property type="term" value="P:rescue of stalled ribosome"/>
    <property type="evidence" value="ECO:0007669"/>
    <property type="project" value="TreeGrafter"/>
</dbReference>
<dbReference type="InterPro" id="IPR000352">
    <property type="entry name" value="Pep_chain_release_fac_I"/>
</dbReference>
<proteinExistence type="predicted"/>
<protein>
    <recommendedName>
        <fullName evidence="2">Prokaryotic-type class I peptide chain release factors domain-containing protein</fullName>
    </recommendedName>
</protein>
<dbReference type="SUPFAM" id="SSF110916">
    <property type="entry name" value="Peptidyl-tRNA hydrolase domain-like"/>
    <property type="match status" value="1"/>
</dbReference>
<dbReference type="NCBIfam" id="NF006718">
    <property type="entry name" value="PRK09256.1"/>
    <property type="match status" value="1"/>
</dbReference>
<dbReference type="Pfam" id="PF00472">
    <property type="entry name" value="RF-1"/>
    <property type="match status" value="1"/>
</dbReference>
<dbReference type="PANTHER" id="PTHR47814:SF1">
    <property type="entry name" value="PEPTIDYL-TRNA HYDROLASE ARFB"/>
    <property type="match status" value="1"/>
</dbReference>
<evidence type="ECO:0000313" key="4">
    <source>
        <dbReference type="Proteomes" id="UP000064967"/>
    </source>
</evidence>
<dbReference type="PANTHER" id="PTHR47814">
    <property type="entry name" value="PEPTIDYL-TRNA HYDROLASE ARFB"/>
    <property type="match status" value="1"/>
</dbReference>
<reference evidence="3 4" key="1">
    <citation type="submission" date="2015-08" db="EMBL/GenBank/DDBJ databases">
        <authorList>
            <person name="Babu N.S."/>
            <person name="Beckwith C.J."/>
            <person name="Beseler K.G."/>
            <person name="Brison A."/>
            <person name="Carone J.V."/>
            <person name="Caskin T.P."/>
            <person name="Diamond M."/>
            <person name="Durham M.E."/>
            <person name="Foxe J.M."/>
            <person name="Go M."/>
            <person name="Henderson B.A."/>
            <person name="Jones I.B."/>
            <person name="McGettigan J.A."/>
            <person name="Micheletti S.J."/>
            <person name="Nasrallah M.E."/>
            <person name="Ortiz D."/>
            <person name="Piller C.R."/>
            <person name="Privatt S.R."/>
            <person name="Schneider S.L."/>
            <person name="Sharp S."/>
            <person name="Smith T.C."/>
            <person name="Stanton J.D."/>
            <person name="Ullery H.E."/>
            <person name="Wilson R.J."/>
            <person name="Serrano M.G."/>
            <person name="Buck G."/>
            <person name="Lee V."/>
            <person name="Wang Y."/>
            <person name="Carvalho R."/>
            <person name="Voegtly L."/>
            <person name="Shi R."/>
            <person name="Duckworth R."/>
            <person name="Johnson A."/>
            <person name="Loviza R."/>
            <person name="Walstead R."/>
            <person name="Shah Z."/>
            <person name="Kiflezghi M."/>
            <person name="Wade K."/>
            <person name="Ball S.L."/>
            <person name="Bradley K.W."/>
            <person name="Asai D.J."/>
            <person name="Bowman C.A."/>
            <person name="Russell D.A."/>
            <person name="Pope W.H."/>
            <person name="Jacobs-Sera D."/>
            <person name="Hendrix R.W."/>
            <person name="Hatfull G.F."/>
        </authorList>
    </citation>
    <scope>NUCLEOTIDE SEQUENCE [LARGE SCALE GENOMIC DNA]</scope>
    <source>
        <strain evidence="3 4">DSM 27648</strain>
    </source>
</reference>
<dbReference type="Proteomes" id="UP000064967">
    <property type="component" value="Chromosome"/>
</dbReference>